<protein>
    <submittedName>
        <fullName evidence="2">Uncharacterized protein</fullName>
    </submittedName>
</protein>
<dbReference type="AlphaFoldDB" id="A0A0E9V3U4"/>
<organism evidence="2">
    <name type="scientific">Anguilla anguilla</name>
    <name type="common">European freshwater eel</name>
    <name type="synonym">Muraena anguilla</name>
    <dbReference type="NCBI Taxonomy" id="7936"/>
    <lineage>
        <taxon>Eukaryota</taxon>
        <taxon>Metazoa</taxon>
        <taxon>Chordata</taxon>
        <taxon>Craniata</taxon>
        <taxon>Vertebrata</taxon>
        <taxon>Euteleostomi</taxon>
        <taxon>Actinopterygii</taxon>
        <taxon>Neopterygii</taxon>
        <taxon>Teleostei</taxon>
        <taxon>Anguilliformes</taxon>
        <taxon>Anguillidae</taxon>
        <taxon>Anguilla</taxon>
    </lineage>
</organism>
<feature type="region of interest" description="Disordered" evidence="1">
    <location>
        <begin position="1"/>
        <end position="25"/>
    </location>
</feature>
<dbReference type="EMBL" id="GBXM01035901">
    <property type="protein sequence ID" value="JAH72676.1"/>
    <property type="molecule type" value="Transcribed_RNA"/>
</dbReference>
<reference evidence="2" key="1">
    <citation type="submission" date="2014-11" db="EMBL/GenBank/DDBJ databases">
        <authorList>
            <person name="Amaro Gonzalez C."/>
        </authorList>
    </citation>
    <scope>NUCLEOTIDE SEQUENCE</scope>
</reference>
<proteinExistence type="predicted"/>
<sequence length="33" mass="3502">MRRGTVSRRGRGHHQVDDGGGGDGELVLLRSGI</sequence>
<evidence type="ECO:0000313" key="2">
    <source>
        <dbReference type="EMBL" id="JAH72676.1"/>
    </source>
</evidence>
<evidence type="ECO:0000256" key="1">
    <source>
        <dbReference type="SAM" id="MobiDB-lite"/>
    </source>
</evidence>
<feature type="compositionally biased region" description="Basic residues" evidence="1">
    <location>
        <begin position="1"/>
        <end position="13"/>
    </location>
</feature>
<reference evidence="2" key="2">
    <citation type="journal article" date="2015" name="Fish Shellfish Immunol.">
        <title>Early steps in the European eel (Anguilla anguilla)-Vibrio vulnificus interaction in the gills: Role of the RtxA13 toxin.</title>
        <authorList>
            <person name="Callol A."/>
            <person name="Pajuelo D."/>
            <person name="Ebbesson L."/>
            <person name="Teles M."/>
            <person name="MacKenzie S."/>
            <person name="Amaro C."/>
        </authorList>
    </citation>
    <scope>NUCLEOTIDE SEQUENCE</scope>
</reference>
<name>A0A0E9V3U4_ANGAN</name>
<accession>A0A0E9V3U4</accession>